<proteinExistence type="predicted"/>
<evidence type="ECO:0000256" key="1">
    <source>
        <dbReference type="SAM" id="MobiDB-lite"/>
    </source>
</evidence>
<name>A0ABY3W9K2_9MICC</name>
<evidence type="ECO:0008006" key="5">
    <source>
        <dbReference type="Google" id="ProtNLM"/>
    </source>
</evidence>
<keyword evidence="4" id="KW-1185">Reference proteome</keyword>
<feature type="compositionally biased region" description="Low complexity" evidence="1">
    <location>
        <begin position="284"/>
        <end position="305"/>
    </location>
</feature>
<accession>A0ABY3W9K2</accession>
<feature type="transmembrane region" description="Helical" evidence="2">
    <location>
        <begin position="76"/>
        <end position="100"/>
    </location>
</feature>
<feature type="transmembrane region" description="Helical" evidence="2">
    <location>
        <begin position="251"/>
        <end position="269"/>
    </location>
</feature>
<organism evidence="3 4">
    <name type="scientific">Arthrobacter sulfonylureivorans</name>
    <dbReference type="NCBI Taxonomy" id="2486855"/>
    <lineage>
        <taxon>Bacteria</taxon>
        <taxon>Bacillati</taxon>
        <taxon>Actinomycetota</taxon>
        <taxon>Actinomycetes</taxon>
        <taxon>Micrococcales</taxon>
        <taxon>Micrococcaceae</taxon>
        <taxon>Arthrobacter</taxon>
    </lineage>
</organism>
<feature type="transmembrane region" description="Helical" evidence="2">
    <location>
        <begin position="121"/>
        <end position="140"/>
    </location>
</feature>
<reference evidence="3 4" key="1">
    <citation type="submission" date="2022-03" db="EMBL/GenBank/DDBJ databases">
        <title>Isotopic signatures of nitrous oxide derived from detoxification processes.</title>
        <authorList>
            <person name="Behrendt U."/>
            <person name="Buchen C."/>
            <person name="Well R."/>
            <person name="Ulrich A."/>
            <person name="Rohe L."/>
            <person name="Kolb S."/>
            <person name="Schloter M."/>
            <person name="Horn M.A."/>
            <person name="Augustin J."/>
        </authorList>
    </citation>
    <scope>NUCLEOTIDE SEQUENCE [LARGE SCALE GENOMIC DNA]</scope>
    <source>
        <strain evidence="3 4">S4-C24</strain>
    </source>
</reference>
<feature type="transmembrane region" description="Helical" evidence="2">
    <location>
        <begin position="163"/>
        <end position="182"/>
    </location>
</feature>
<feature type="region of interest" description="Disordered" evidence="1">
    <location>
        <begin position="273"/>
        <end position="371"/>
    </location>
</feature>
<keyword evidence="2" id="KW-1133">Transmembrane helix</keyword>
<feature type="transmembrane region" description="Helical" evidence="2">
    <location>
        <begin position="6"/>
        <end position="33"/>
    </location>
</feature>
<gene>
    <name evidence="3" type="ORF">MNQ99_06720</name>
</gene>
<feature type="transmembrane region" description="Helical" evidence="2">
    <location>
        <begin position="45"/>
        <end position="70"/>
    </location>
</feature>
<dbReference type="Proteomes" id="UP000829069">
    <property type="component" value="Chromosome"/>
</dbReference>
<dbReference type="EMBL" id="CP093326">
    <property type="protein sequence ID" value="UNK47034.1"/>
    <property type="molecule type" value="Genomic_DNA"/>
</dbReference>
<feature type="transmembrane region" description="Helical" evidence="2">
    <location>
        <begin position="203"/>
        <end position="221"/>
    </location>
</feature>
<evidence type="ECO:0000313" key="4">
    <source>
        <dbReference type="Proteomes" id="UP000829069"/>
    </source>
</evidence>
<keyword evidence="2" id="KW-0472">Membrane</keyword>
<sequence length="371" mass="37857">MLESVPSYAVAAGVAALFNPCSLLFLPVWLAMVAARASDISTSAALRWSAAAALVLTGGYAVSFSVALLVPGGPAAAAGALAYVSAGTGMLMVLLASFLIAGGRVPVLQAGSPTGGSRIRLVGLAVAGAVTGLASLAPQLPELLTRMEGELGYGAGAAAAETAAYLLGLLAGFGLLCAAAAWPGSAAGRRWAASGTVLDKAQGYLLLLAGLGTAYYAFFAVRDAAGTKVEDRLIDAAHGVHGALTDVLQAVPVWLIPAAYLALTGWLLLRKPRESSNGGESPRGTAAVPVPAASAAARPTPASTGRPRRRPLLRQDGGEAAPREQSPGLEADEHRPRHFNPKALRRARDVPSRPGPAASHRFFLRSAKPRR</sequence>
<evidence type="ECO:0000313" key="3">
    <source>
        <dbReference type="EMBL" id="UNK47034.1"/>
    </source>
</evidence>
<protein>
    <recommendedName>
        <fullName evidence="5">Cytochrome c biogenesis protein CcdA</fullName>
    </recommendedName>
</protein>
<dbReference type="RefSeq" id="WP_241914879.1">
    <property type="nucleotide sequence ID" value="NZ_CP093326.1"/>
</dbReference>
<keyword evidence="2" id="KW-0812">Transmembrane</keyword>
<feature type="compositionally biased region" description="Basic residues" evidence="1">
    <location>
        <begin position="336"/>
        <end position="345"/>
    </location>
</feature>
<evidence type="ECO:0000256" key="2">
    <source>
        <dbReference type="SAM" id="Phobius"/>
    </source>
</evidence>